<comment type="subcellular location">
    <subcellularLocation>
        <location evidence="1 10">Cell membrane</location>
        <topology evidence="1 10">Multi-pass membrane protein</topology>
    </subcellularLocation>
</comment>
<organism evidence="11 12">
    <name type="scientific">Drosophila lebanonensis</name>
    <name type="common">Fruit fly</name>
    <name type="synonym">Scaptodrosophila lebanonensis</name>
    <dbReference type="NCBI Taxonomy" id="7225"/>
    <lineage>
        <taxon>Eukaryota</taxon>
        <taxon>Metazoa</taxon>
        <taxon>Ecdysozoa</taxon>
        <taxon>Arthropoda</taxon>
        <taxon>Hexapoda</taxon>
        <taxon>Insecta</taxon>
        <taxon>Pterygota</taxon>
        <taxon>Neoptera</taxon>
        <taxon>Endopterygota</taxon>
        <taxon>Diptera</taxon>
        <taxon>Brachycera</taxon>
        <taxon>Muscomorpha</taxon>
        <taxon>Ephydroidea</taxon>
        <taxon>Drosophilidae</taxon>
        <taxon>Scaptodrosophila</taxon>
    </lineage>
</organism>
<dbReference type="GO" id="GO:0005886">
    <property type="term" value="C:plasma membrane"/>
    <property type="evidence" value="ECO:0007669"/>
    <property type="project" value="UniProtKB-SubCell"/>
</dbReference>
<keyword evidence="7 10" id="KW-0472">Membrane</keyword>
<feature type="transmembrane region" description="Helical" evidence="10">
    <location>
        <begin position="211"/>
        <end position="235"/>
    </location>
</feature>
<feature type="transmembrane region" description="Helical" evidence="10">
    <location>
        <begin position="317"/>
        <end position="339"/>
    </location>
</feature>
<feature type="transmembrane region" description="Helical" evidence="10">
    <location>
        <begin position="291"/>
        <end position="311"/>
    </location>
</feature>
<comment type="caution">
    <text evidence="10">Lacks conserved residue(s) required for the propagation of feature annotation.</text>
</comment>
<feature type="transmembrane region" description="Helical" evidence="10">
    <location>
        <begin position="80"/>
        <end position="97"/>
    </location>
</feature>
<protein>
    <recommendedName>
        <fullName evidence="10">Odorant receptor</fullName>
    </recommendedName>
</protein>
<evidence type="ECO:0000256" key="6">
    <source>
        <dbReference type="ARBA" id="ARBA00022989"/>
    </source>
</evidence>
<dbReference type="GeneID" id="115622939"/>
<dbReference type="InterPro" id="IPR004117">
    <property type="entry name" value="7tm6_olfct_rcpt"/>
</dbReference>
<keyword evidence="6 10" id="KW-1133">Transmembrane helix</keyword>
<comment type="similarity">
    <text evidence="10">Belongs to the insect chemoreceptor superfamily. Heteromeric odorant receptor channel (TC 1.A.69) family.</text>
</comment>
<dbReference type="GO" id="GO:0004984">
    <property type="term" value="F:olfactory receptor activity"/>
    <property type="evidence" value="ECO:0007669"/>
    <property type="project" value="InterPro"/>
</dbReference>
<accession>A0A6J2TC16</accession>
<feature type="transmembrane region" description="Helical" evidence="10">
    <location>
        <begin position="44"/>
        <end position="68"/>
    </location>
</feature>
<dbReference type="PANTHER" id="PTHR21137">
    <property type="entry name" value="ODORANT RECEPTOR"/>
    <property type="match status" value="1"/>
</dbReference>
<keyword evidence="2" id="KW-1003">Cell membrane</keyword>
<evidence type="ECO:0000313" key="11">
    <source>
        <dbReference type="Proteomes" id="UP000504634"/>
    </source>
</evidence>
<dbReference type="PANTHER" id="PTHR21137:SF35">
    <property type="entry name" value="ODORANT RECEPTOR 19A-RELATED"/>
    <property type="match status" value="1"/>
</dbReference>
<reference evidence="12" key="1">
    <citation type="submission" date="2025-08" db="UniProtKB">
        <authorList>
            <consortium name="RefSeq"/>
        </authorList>
    </citation>
    <scope>IDENTIFICATION</scope>
    <source>
        <strain evidence="12">11010-0011.00</strain>
        <tissue evidence="12">Whole body</tissue>
    </source>
</reference>
<dbReference type="Proteomes" id="UP000504634">
    <property type="component" value="Unplaced"/>
</dbReference>
<keyword evidence="8 10" id="KW-0675">Receptor</keyword>
<evidence type="ECO:0000256" key="9">
    <source>
        <dbReference type="ARBA" id="ARBA00023224"/>
    </source>
</evidence>
<keyword evidence="3 10" id="KW-0716">Sensory transduction</keyword>
<dbReference type="GO" id="GO:0007165">
    <property type="term" value="P:signal transduction"/>
    <property type="evidence" value="ECO:0007669"/>
    <property type="project" value="UniProtKB-KW"/>
</dbReference>
<keyword evidence="5 10" id="KW-0552">Olfaction</keyword>
<evidence type="ECO:0000256" key="5">
    <source>
        <dbReference type="ARBA" id="ARBA00022725"/>
    </source>
</evidence>
<dbReference type="OrthoDB" id="6617147at2759"/>
<evidence type="ECO:0000256" key="1">
    <source>
        <dbReference type="ARBA" id="ARBA00004651"/>
    </source>
</evidence>
<gene>
    <name evidence="12" type="primary">LOC115622939</name>
</gene>
<evidence type="ECO:0000256" key="4">
    <source>
        <dbReference type="ARBA" id="ARBA00022692"/>
    </source>
</evidence>
<feature type="transmembrane region" description="Helical" evidence="10">
    <location>
        <begin position="150"/>
        <end position="173"/>
    </location>
</feature>
<dbReference type="Pfam" id="PF02949">
    <property type="entry name" value="7tm_6"/>
    <property type="match status" value="1"/>
</dbReference>
<evidence type="ECO:0000313" key="12">
    <source>
        <dbReference type="RefSeq" id="XP_030372930.1"/>
    </source>
</evidence>
<keyword evidence="9 10" id="KW-0807">Transducer</keyword>
<sequence>MLSAEEVAALKARNYRTIRPIIISNYALGVNLMRPSRLGNALKLLNIILMVSSLISFYGHWQLIILYIHEIPRIVETVSTMFQTAMSIMKMAYCLFIQHKFYELLKRACTHQLLQDCEIFHSDFPINQELKEKVDEIMSASWTSIRRQSLYYVSACIAIICNYFGNSLGVNLYHYYTRPYGSFEIILPFPVRYPKWQDKCMDFPYYHIEMYLSGCALYIAGIGAFGFDALFIVLCAHGVGQIKALCYMIECSTSPLVPSERRVEYIRYCIYQYQRVSAYAEEINNFFRQMILVQFLLSLFCWGLVLFQMSLGFGSSFITVIRMIMYMAAAGYQIVIYCYNGQEFMTASEQIPMAFYNCCWYKENREFRQLVRMMIMRTNRMFNLDVSWFTKMSLPTLMVMMKTSGQYFLLLQNVSEK</sequence>
<evidence type="ECO:0000256" key="2">
    <source>
        <dbReference type="ARBA" id="ARBA00022475"/>
    </source>
</evidence>
<dbReference type="AlphaFoldDB" id="A0A6J2TC16"/>
<evidence type="ECO:0000256" key="3">
    <source>
        <dbReference type="ARBA" id="ARBA00022606"/>
    </source>
</evidence>
<keyword evidence="11" id="KW-1185">Reference proteome</keyword>
<dbReference type="RefSeq" id="XP_030372930.1">
    <property type="nucleotide sequence ID" value="XM_030517070.1"/>
</dbReference>
<evidence type="ECO:0000256" key="8">
    <source>
        <dbReference type="ARBA" id="ARBA00023170"/>
    </source>
</evidence>
<evidence type="ECO:0000256" key="10">
    <source>
        <dbReference type="RuleBase" id="RU351113"/>
    </source>
</evidence>
<evidence type="ECO:0000256" key="7">
    <source>
        <dbReference type="ARBA" id="ARBA00023136"/>
    </source>
</evidence>
<keyword evidence="4 10" id="KW-0812">Transmembrane</keyword>
<dbReference type="GO" id="GO:0005549">
    <property type="term" value="F:odorant binding"/>
    <property type="evidence" value="ECO:0007669"/>
    <property type="project" value="InterPro"/>
</dbReference>
<proteinExistence type="inferred from homology"/>
<name>A0A6J2TC16_DROLE</name>